<feature type="transmembrane region" description="Helical" evidence="1">
    <location>
        <begin position="238"/>
        <end position="258"/>
    </location>
</feature>
<keyword evidence="1" id="KW-0812">Transmembrane</keyword>
<proteinExistence type="predicted"/>
<dbReference type="Gene3D" id="3.40.50.720">
    <property type="entry name" value="NAD(P)-binding Rossmann-like Domain"/>
    <property type="match status" value="1"/>
</dbReference>
<dbReference type="InterPro" id="IPR025695">
    <property type="entry name" value="DoxX-like"/>
</dbReference>
<evidence type="ECO:0000313" key="3">
    <source>
        <dbReference type="EMBL" id="RUQ79161.1"/>
    </source>
</evidence>
<feature type="transmembrane region" description="Helical" evidence="1">
    <location>
        <begin position="358"/>
        <end position="377"/>
    </location>
</feature>
<dbReference type="RefSeq" id="WP_127111594.1">
    <property type="nucleotide sequence ID" value="NZ_RZGR01000056.1"/>
</dbReference>
<evidence type="ECO:0000256" key="1">
    <source>
        <dbReference type="SAM" id="Phobius"/>
    </source>
</evidence>
<dbReference type="SUPFAM" id="SSF51735">
    <property type="entry name" value="NAD(P)-binding Rossmann-fold domains"/>
    <property type="match status" value="1"/>
</dbReference>
<feature type="transmembrane region" description="Helical" evidence="1">
    <location>
        <begin position="412"/>
        <end position="428"/>
    </location>
</feature>
<organism evidence="3 4">
    <name type="scientific">Legionella septentrionalis</name>
    <dbReference type="NCBI Taxonomy" id="2498109"/>
    <lineage>
        <taxon>Bacteria</taxon>
        <taxon>Pseudomonadati</taxon>
        <taxon>Pseudomonadota</taxon>
        <taxon>Gammaproteobacteria</taxon>
        <taxon>Legionellales</taxon>
        <taxon>Legionellaceae</taxon>
        <taxon>Legionella</taxon>
    </lineage>
</organism>
<reference evidence="3 4" key="1">
    <citation type="submission" date="2018-12" db="EMBL/GenBank/DDBJ databases">
        <title>Legionella sp,whole genome shotgun sequence.</title>
        <authorList>
            <person name="Wu H."/>
        </authorList>
    </citation>
    <scope>NUCLEOTIDE SEQUENCE [LARGE SCALE GENOMIC DNA]</scope>
    <source>
        <strain evidence="4">km714</strain>
    </source>
</reference>
<dbReference type="InterPro" id="IPR051207">
    <property type="entry name" value="ComplexI_NDUFA9_subunit"/>
</dbReference>
<dbReference type="PANTHER" id="PTHR12126">
    <property type="entry name" value="NADH-UBIQUINONE OXIDOREDUCTASE 39 KDA SUBUNIT-RELATED"/>
    <property type="match status" value="1"/>
</dbReference>
<dbReference type="Pfam" id="PF01370">
    <property type="entry name" value="Epimerase"/>
    <property type="match status" value="1"/>
</dbReference>
<feature type="transmembrane region" description="Helical" evidence="1">
    <location>
        <begin position="316"/>
        <end position="338"/>
    </location>
</feature>
<comment type="caution">
    <text evidence="3">The sequence shown here is derived from an EMBL/GenBank/DDBJ whole genome shotgun (WGS) entry which is preliminary data.</text>
</comment>
<gene>
    <name evidence="3" type="ORF">EKM59_11560</name>
</gene>
<dbReference type="GO" id="GO:0044877">
    <property type="term" value="F:protein-containing complex binding"/>
    <property type="evidence" value="ECO:0007669"/>
    <property type="project" value="TreeGrafter"/>
</dbReference>
<keyword evidence="4" id="KW-1185">Reference proteome</keyword>
<name>A0A3S0V4B2_9GAMM</name>
<keyword evidence="1" id="KW-0472">Membrane</keyword>
<keyword evidence="1" id="KW-1133">Transmembrane helix</keyword>
<dbReference type="Proteomes" id="UP000288012">
    <property type="component" value="Unassembled WGS sequence"/>
</dbReference>
<feature type="domain" description="NAD-dependent epimerase/dehydratase" evidence="2">
    <location>
        <begin position="3"/>
        <end position="199"/>
    </location>
</feature>
<evidence type="ECO:0000259" key="2">
    <source>
        <dbReference type="Pfam" id="PF01370"/>
    </source>
</evidence>
<dbReference type="AlphaFoldDB" id="A0A3S0V4B2"/>
<dbReference type="PANTHER" id="PTHR12126:SF11">
    <property type="entry name" value="NADH DEHYDROGENASE [UBIQUINONE] 1 ALPHA SUBCOMPLEX SUBUNIT 9, MITOCHONDRIAL"/>
    <property type="match status" value="1"/>
</dbReference>
<dbReference type="InterPro" id="IPR036291">
    <property type="entry name" value="NAD(P)-bd_dom_sf"/>
</dbReference>
<dbReference type="InterPro" id="IPR001509">
    <property type="entry name" value="Epimerase_deHydtase"/>
</dbReference>
<sequence>MNILILGSSGFLGSWVTSRLLNRGHQVICAVRQEESARARYPNAQVFTCDFLNEQSTAAWLQRLANIDVIINCAGIFYHYDKKIMWALHYNTPKIIYEAARQARIKKIIHISALGIENYDNDYAKSKLAAEKCLHSLGIPYIILRPSFIYGPGSAGSMTVLRTISALPLLIPIPGKGEQTFQPIHVSDLSKAVVNFCEKQISASLTLAAVSSKPISLKNILLSLRQWLGLKKARLLRIPIRLINIFAVVGNYISYSVINSAAIQMLERGNRATPEQTEAFIKAAGFSPMNFNEGLNKTPAAIQDKWYARLFFMRPLLRISLAFMWLVAAMVSLLPVSVKDAYQLLGESGINSSWQSPLLYSAVMLNALIGMALLLNYRTKLICLVQIVVILVYTLIITFRLPYFWLEPFGPVVKNIPILVSIAMLYFMEKK</sequence>
<dbReference type="EMBL" id="RZGR01000056">
    <property type="protein sequence ID" value="RUQ79161.1"/>
    <property type="molecule type" value="Genomic_DNA"/>
</dbReference>
<feature type="transmembrane region" description="Helical" evidence="1">
    <location>
        <begin position="384"/>
        <end position="406"/>
    </location>
</feature>
<dbReference type="Pfam" id="PF13781">
    <property type="entry name" value="DoxX_3"/>
    <property type="match status" value="1"/>
</dbReference>
<protein>
    <submittedName>
        <fullName evidence="3">SDR family oxidoreductase</fullName>
    </submittedName>
</protein>
<accession>A0A3S0V4B2</accession>
<evidence type="ECO:0000313" key="4">
    <source>
        <dbReference type="Proteomes" id="UP000288012"/>
    </source>
</evidence>